<proteinExistence type="predicted"/>
<keyword evidence="1" id="KW-1133">Transmembrane helix</keyword>
<dbReference type="AlphaFoldDB" id="A0A1H9FV25"/>
<keyword evidence="1" id="KW-0812">Transmembrane</keyword>
<keyword evidence="3" id="KW-1185">Reference proteome</keyword>
<evidence type="ECO:0000313" key="2">
    <source>
        <dbReference type="EMBL" id="SEQ41752.1"/>
    </source>
</evidence>
<keyword evidence="1" id="KW-0472">Membrane</keyword>
<evidence type="ECO:0000313" key="3">
    <source>
        <dbReference type="Proteomes" id="UP000198833"/>
    </source>
</evidence>
<gene>
    <name evidence="2" type="ORF">SAMN04488558_11033</name>
</gene>
<feature type="transmembrane region" description="Helical" evidence="1">
    <location>
        <begin position="15"/>
        <end position="35"/>
    </location>
</feature>
<dbReference type="EMBL" id="FOEN01000010">
    <property type="protein sequence ID" value="SEQ41752.1"/>
    <property type="molecule type" value="Genomic_DNA"/>
</dbReference>
<name>A0A1H9FV25_9LACT</name>
<dbReference type="STRING" id="89093.SAMN04488558_11033"/>
<dbReference type="RefSeq" id="WP_092572497.1">
    <property type="nucleotide sequence ID" value="NZ_CALUDV010000009.1"/>
</dbReference>
<protein>
    <submittedName>
        <fullName evidence="2">Uncharacterized protein</fullName>
    </submittedName>
</protein>
<dbReference type="Proteomes" id="UP000198833">
    <property type="component" value="Unassembled WGS sequence"/>
</dbReference>
<reference evidence="2 3" key="1">
    <citation type="submission" date="2016-10" db="EMBL/GenBank/DDBJ databases">
        <authorList>
            <person name="de Groot N.N."/>
        </authorList>
    </citation>
    <scope>NUCLEOTIDE SEQUENCE [LARGE SCALE GENOMIC DNA]</scope>
    <source>
        <strain evidence="2 3">DSM 15695</strain>
    </source>
</reference>
<feature type="transmembrane region" description="Helical" evidence="1">
    <location>
        <begin position="47"/>
        <end position="65"/>
    </location>
</feature>
<sequence>MNGFEPEQFQRKKRLIIVAQVILLIIQLVTLWAYYFKEKQTILTPPLILGLMINVYTLINTISLGK</sequence>
<organism evidence="2 3">
    <name type="scientific">Ignavigranum ruoffiae</name>
    <dbReference type="NCBI Taxonomy" id="89093"/>
    <lineage>
        <taxon>Bacteria</taxon>
        <taxon>Bacillati</taxon>
        <taxon>Bacillota</taxon>
        <taxon>Bacilli</taxon>
        <taxon>Lactobacillales</taxon>
        <taxon>Aerococcaceae</taxon>
        <taxon>Ignavigranum</taxon>
    </lineage>
</organism>
<accession>A0A1H9FV25</accession>
<evidence type="ECO:0000256" key="1">
    <source>
        <dbReference type="SAM" id="Phobius"/>
    </source>
</evidence>